<keyword evidence="3" id="KW-1185">Reference proteome</keyword>
<proteinExistence type="predicted"/>
<gene>
    <name evidence="2" type="ORF">M422DRAFT_267283</name>
</gene>
<dbReference type="Proteomes" id="UP000054279">
    <property type="component" value="Unassembled WGS sequence"/>
</dbReference>
<evidence type="ECO:0000313" key="2">
    <source>
        <dbReference type="EMBL" id="KIJ31074.1"/>
    </source>
</evidence>
<dbReference type="AlphaFoldDB" id="A0A0C9U9A2"/>
<feature type="chain" id="PRO_5002204103" evidence="1">
    <location>
        <begin position="20"/>
        <end position="214"/>
    </location>
</feature>
<accession>A0A0C9U9A2</accession>
<evidence type="ECO:0000313" key="3">
    <source>
        <dbReference type="Proteomes" id="UP000054279"/>
    </source>
</evidence>
<sequence>MPPIRKLPVAILQWIFVLAIPPISDKVFYEEGHKDSLDEGEPHPEPVRDALSEWLNLGRESQTSQEVTPNILQLQILDKLHNMKRFQLLLQIPTIPAGRFQPSHGASLETLCLKVANSASTAQFIVKFSFPSLRRFIFHYISDTRFEYQPPTFLFNEIFDVLDKIRTGGITHFKFNGFQIEPTFLQGSFKRFNALAELEFIDCKITEGVLKAFT</sequence>
<evidence type="ECO:0000256" key="1">
    <source>
        <dbReference type="SAM" id="SignalP"/>
    </source>
</evidence>
<keyword evidence="1" id="KW-0732">Signal</keyword>
<reference evidence="2 3" key="1">
    <citation type="submission" date="2014-06" db="EMBL/GenBank/DDBJ databases">
        <title>Evolutionary Origins and Diversification of the Mycorrhizal Mutualists.</title>
        <authorList>
            <consortium name="DOE Joint Genome Institute"/>
            <consortium name="Mycorrhizal Genomics Consortium"/>
            <person name="Kohler A."/>
            <person name="Kuo A."/>
            <person name="Nagy L.G."/>
            <person name="Floudas D."/>
            <person name="Copeland A."/>
            <person name="Barry K.W."/>
            <person name="Cichocki N."/>
            <person name="Veneault-Fourrey C."/>
            <person name="LaButti K."/>
            <person name="Lindquist E.A."/>
            <person name="Lipzen A."/>
            <person name="Lundell T."/>
            <person name="Morin E."/>
            <person name="Murat C."/>
            <person name="Riley R."/>
            <person name="Ohm R."/>
            <person name="Sun H."/>
            <person name="Tunlid A."/>
            <person name="Henrissat B."/>
            <person name="Grigoriev I.V."/>
            <person name="Hibbett D.S."/>
            <person name="Martin F."/>
        </authorList>
    </citation>
    <scope>NUCLEOTIDE SEQUENCE [LARGE SCALE GENOMIC DNA]</scope>
    <source>
        <strain evidence="2 3">SS14</strain>
    </source>
</reference>
<dbReference type="HOGENOM" id="CLU_1289663_0_0_1"/>
<dbReference type="EMBL" id="KN837248">
    <property type="protein sequence ID" value="KIJ31074.1"/>
    <property type="molecule type" value="Genomic_DNA"/>
</dbReference>
<feature type="signal peptide" evidence="1">
    <location>
        <begin position="1"/>
        <end position="19"/>
    </location>
</feature>
<organism evidence="2 3">
    <name type="scientific">Sphaerobolus stellatus (strain SS14)</name>
    <dbReference type="NCBI Taxonomy" id="990650"/>
    <lineage>
        <taxon>Eukaryota</taxon>
        <taxon>Fungi</taxon>
        <taxon>Dikarya</taxon>
        <taxon>Basidiomycota</taxon>
        <taxon>Agaricomycotina</taxon>
        <taxon>Agaricomycetes</taxon>
        <taxon>Phallomycetidae</taxon>
        <taxon>Geastrales</taxon>
        <taxon>Sphaerobolaceae</taxon>
        <taxon>Sphaerobolus</taxon>
    </lineage>
</organism>
<protein>
    <submittedName>
        <fullName evidence="2">Uncharacterized protein</fullName>
    </submittedName>
</protein>
<name>A0A0C9U9A2_SPHS4</name>